<name>A0ACB8QKZ9_9AGAM</name>
<dbReference type="Proteomes" id="UP000814128">
    <property type="component" value="Unassembled WGS sequence"/>
</dbReference>
<reference evidence="1" key="2">
    <citation type="journal article" date="2022" name="New Phytol.">
        <title>Evolutionary transition to the ectomycorrhizal habit in the genomes of a hyperdiverse lineage of mushroom-forming fungi.</title>
        <authorList>
            <person name="Looney B."/>
            <person name="Miyauchi S."/>
            <person name="Morin E."/>
            <person name="Drula E."/>
            <person name="Courty P.E."/>
            <person name="Kohler A."/>
            <person name="Kuo A."/>
            <person name="LaButti K."/>
            <person name="Pangilinan J."/>
            <person name="Lipzen A."/>
            <person name="Riley R."/>
            <person name="Andreopoulos W."/>
            <person name="He G."/>
            <person name="Johnson J."/>
            <person name="Nolan M."/>
            <person name="Tritt A."/>
            <person name="Barry K.W."/>
            <person name="Grigoriev I.V."/>
            <person name="Nagy L.G."/>
            <person name="Hibbett D."/>
            <person name="Henrissat B."/>
            <person name="Matheny P.B."/>
            <person name="Labbe J."/>
            <person name="Martin F.M."/>
        </authorList>
    </citation>
    <scope>NUCLEOTIDE SEQUENCE</scope>
    <source>
        <strain evidence="1">EC-137</strain>
    </source>
</reference>
<feature type="non-terminal residue" evidence="1">
    <location>
        <position position="1"/>
    </location>
</feature>
<reference evidence="1" key="1">
    <citation type="submission" date="2021-02" db="EMBL/GenBank/DDBJ databases">
        <authorList>
            <consortium name="DOE Joint Genome Institute"/>
            <person name="Ahrendt S."/>
            <person name="Looney B.P."/>
            <person name="Miyauchi S."/>
            <person name="Morin E."/>
            <person name="Drula E."/>
            <person name="Courty P.E."/>
            <person name="Chicoki N."/>
            <person name="Fauchery L."/>
            <person name="Kohler A."/>
            <person name="Kuo A."/>
            <person name="Labutti K."/>
            <person name="Pangilinan J."/>
            <person name="Lipzen A."/>
            <person name="Riley R."/>
            <person name="Andreopoulos W."/>
            <person name="He G."/>
            <person name="Johnson J."/>
            <person name="Barry K.W."/>
            <person name="Grigoriev I.V."/>
            <person name="Nagy L."/>
            <person name="Hibbett D."/>
            <person name="Henrissat B."/>
            <person name="Matheny P.B."/>
            <person name="Labbe J."/>
            <person name="Martin F."/>
        </authorList>
    </citation>
    <scope>NUCLEOTIDE SEQUENCE</scope>
    <source>
        <strain evidence="1">EC-137</strain>
    </source>
</reference>
<organism evidence="1 2">
    <name type="scientific">Vararia minispora EC-137</name>
    <dbReference type="NCBI Taxonomy" id="1314806"/>
    <lineage>
        <taxon>Eukaryota</taxon>
        <taxon>Fungi</taxon>
        <taxon>Dikarya</taxon>
        <taxon>Basidiomycota</taxon>
        <taxon>Agaricomycotina</taxon>
        <taxon>Agaricomycetes</taxon>
        <taxon>Russulales</taxon>
        <taxon>Lachnocladiaceae</taxon>
        <taxon>Vararia</taxon>
    </lineage>
</organism>
<feature type="non-terminal residue" evidence="1">
    <location>
        <position position="634"/>
    </location>
</feature>
<comment type="caution">
    <text evidence="1">The sequence shown here is derived from an EMBL/GenBank/DDBJ whole genome shotgun (WGS) entry which is preliminary data.</text>
</comment>
<protein>
    <submittedName>
        <fullName evidence="1">Rab-GTPase-TBC domain-containing protein</fullName>
    </submittedName>
</protein>
<evidence type="ECO:0000313" key="2">
    <source>
        <dbReference type="Proteomes" id="UP000814128"/>
    </source>
</evidence>
<gene>
    <name evidence="1" type="ORF">K488DRAFT_28145</name>
</gene>
<accession>A0ACB8QKZ9</accession>
<sequence length="634" mass="72175">LFREAYSRLYHSGHSLVKLKDAALGGRLFEDLQGPKGIAGRSMAWKIFLIPSGPLAPPEGLPPQLHVYVESLRASRAQFTTQLLEKMRAPDGSYEEGFTVPGTDVPPSRADNRANNLERDNPLSLHDENPWNTWFSSVDLRKTISQDVERTFPDIAYFRSSTVQEQLTNILFLHSVMHPRVGYRQGMHELLASLYYAVDFDSLQDPISDIDEELRELCTRRWVAADAWALFDSIMRSAGKWYEWREEQQPSSEPLGKLSEPYVAPILQACNRVQRDLLKRVDPELATSLERAGIEPQIYGIRWLRLLFTREFSMQDSMFIWDGLFAVDPSLDLAPWICVAMLIRIRNRLIPSDYSAQLTYLLRYPTPPVSTSIHHATLLLHHALTLQMSPTPSTGATITIENRNILNIPVEVPDPPPPPVRRSSRPGEAQRRRQTMYDDASVPEAGPSHRPGSFGRVTGNQLGLPEMIARNLLDRGEALGINKTIYNAVTEIRRSLPDLAANLGVRTPPASSLGAAYPLIDERPVEERPPWEPRTRFEIERDMSRMQATHRKLGESVGWVVDTLLLDEGTDTARAQRVQSQKREALEVLSYVRDILLGSVLDEDIEEERLLGEDEFRARKERREKEARERIERE</sequence>
<keyword evidence="2" id="KW-1185">Reference proteome</keyword>
<dbReference type="EMBL" id="MU273549">
    <property type="protein sequence ID" value="KAI0032327.1"/>
    <property type="molecule type" value="Genomic_DNA"/>
</dbReference>
<proteinExistence type="predicted"/>
<evidence type="ECO:0000313" key="1">
    <source>
        <dbReference type="EMBL" id="KAI0032327.1"/>
    </source>
</evidence>